<evidence type="ECO:0000256" key="5">
    <source>
        <dbReference type="ARBA" id="ARBA00023123"/>
    </source>
</evidence>
<reference evidence="10 11" key="1">
    <citation type="submission" date="2019-05" db="EMBL/GenBank/DDBJ databases">
        <title>Emergence of the Ug99 lineage of the wheat stem rust pathogen through somatic hybridization.</title>
        <authorList>
            <person name="Li F."/>
            <person name="Upadhyaya N.M."/>
            <person name="Sperschneider J."/>
            <person name="Matny O."/>
            <person name="Nguyen-Phuc H."/>
            <person name="Mago R."/>
            <person name="Raley C."/>
            <person name="Miller M.E."/>
            <person name="Silverstein K.A.T."/>
            <person name="Henningsen E."/>
            <person name="Hirsch C.D."/>
            <person name="Visser B."/>
            <person name="Pretorius Z.A."/>
            <person name="Steffenson B.J."/>
            <person name="Schwessinger B."/>
            <person name="Dodds P.N."/>
            <person name="Figueroa M."/>
        </authorList>
    </citation>
    <scope>NUCLEOTIDE SEQUENCE [LARGE SCALE GENOMIC DNA]</scope>
    <source>
        <strain evidence="10">21-0</strain>
    </source>
</reference>
<dbReference type="PRINTS" id="PR00193">
    <property type="entry name" value="MYOSINHEAVY"/>
</dbReference>
<organism evidence="10 11">
    <name type="scientific">Puccinia graminis f. sp. tritici</name>
    <dbReference type="NCBI Taxonomy" id="56615"/>
    <lineage>
        <taxon>Eukaryota</taxon>
        <taxon>Fungi</taxon>
        <taxon>Dikarya</taxon>
        <taxon>Basidiomycota</taxon>
        <taxon>Pucciniomycotina</taxon>
        <taxon>Pucciniomycetes</taxon>
        <taxon>Pucciniales</taxon>
        <taxon>Pucciniaceae</taxon>
        <taxon>Puccinia</taxon>
    </lineage>
</organism>
<evidence type="ECO:0000313" key="11">
    <source>
        <dbReference type="Proteomes" id="UP000324748"/>
    </source>
</evidence>
<comment type="caution">
    <text evidence="10">The sequence shown here is derived from an EMBL/GenBank/DDBJ whole genome shotgun (WGS) entry which is preliminary data.</text>
</comment>
<dbReference type="GO" id="GO:0016459">
    <property type="term" value="C:myosin complex"/>
    <property type="evidence" value="ECO:0007669"/>
    <property type="project" value="UniProtKB-KW"/>
</dbReference>
<gene>
    <name evidence="10" type="ORF">PGT21_024969</name>
</gene>
<keyword evidence="2" id="KW-0547">Nucleotide-binding</keyword>
<dbReference type="SMART" id="SM00242">
    <property type="entry name" value="MYSc"/>
    <property type="match status" value="1"/>
</dbReference>
<proteinExistence type="inferred from homology"/>
<comment type="similarity">
    <text evidence="1 8">Belongs to the TRAFAC class myosin-kinesin ATPase superfamily. Myosin family.</text>
</comment>
<dbReference type="GO" id="GO:0007015">
    <property type="term" value="P:actin filament organization"/>
    <property type="evidence" value="ECO:0007669"/>
    <property type="project" value="TreeGrafter"/>
</dbReference>
<evidence type="ECO:0000256" key="7">
    <source>
        <dbReference type="ARBA" id="ARBA00023203"/>
    </source>
</evidence>
<keyword evidence="3" id="KW-0067">ATP-binding</keyword>
<dbReference type="PANTHER" id="PTHR13140:SF857">
    <property type="entry name" value="MYOSIN-11"/>
    <property type="match status" value="1"/>
</dbReference>
<dbReference type="GO" id="GO:0051015">
    <property type="term" value="F:actin filament binding"/>
    <property type="evidence" value="ECO:0007669"/>
    <property type="project" value="TreeGrafter"/>
</dbReference>
<evidence type="ECO:0000256" key="2">
    <source>
        <dbReference type="ARBA" id="ARBA00022741"/>
    </source>
</evidence>
<protein>
    <recommendedName>
        <fullName evidence="9">Myosin motor domain-containing protein</fullName>
    </recommendedName>
</protein>
<feature type="domain" description="Myosin motor" evidence="9">
    <location>
        <begin position="1"/>
        <end position="175"/>
    </location>
</feature>
<dbReference type="Gene3D" id="1.20.58.530">
    <property type="match status" value="2"/>
</dbReference>
<keyword evidence="11" id="KW-1185">Reference proteome</keyword>
<dbReference type="EMBL" id="VSWC01000197">
    <property type="protein sequence ID" value="KAA1065101.1"/>
    <property type="molecule type" value="Genomic_DNA"/>
</dbReference>
<dbReference type="GO" id="GO:0005524">
    <property type="term" value="F:ATP binding"/>
    <property type="evidence" value="ECO:0007669"/>
    <property type="project" value="UniProtKB-KW"/>
</dbReference>
<dbReference type="Gene3D" id="3.40.850.10">
    <property type="entry name" value="Kinesin motor domain"/>
    <property type="match status" value="1"/>
</dbReference>
<keyword evidence="7 8" id="KW-0009">Actin-binding</keyword>
<sequence>MSCLIKVTRATRNSLSSFKSTFIGVLDIAGFEIFETNGFEQLCINYTNERLQQFFNHHMFVLEQEEYSKEDIDWELLSIFGLDLQPTIDLIESSSDPIGILSCLDEECIMPRATDPHHYAGHVEYRTEGWLEKNKDPLNSNLTNVLASSKDKFIATLFEEYRDLTVSQLVLSRAA</sequence>
<dbReference type="GO" id="GO:0005737">
    <property type="term" value="C:cytoplasm"/>
    <property type="evidence" value="ECO:0007669"/>
    <property type="project" value="TreeGrafter"/>
</dbReference>
<evidence type="ECO:0000256" key="3">
    <source>
        <dbReference type="ARBA" id="ARBA00022840"/>
    </source>
</evidence>
<comment type="caution">
    <text evidence="8">Lacks conserved residue(s) required for the propagation of feature annotation.</text>
</comment>
<dbReference type="Pfam" id="PF00063">
    <property type="entry name" value="Myosin_head"/>
    <property type="match status" value="2"/>
</dbReference>
<dbReference type="Proteomes" id="UP000324748">
    <property type="component" value="Unassembled WGS sequence"/>
</dbReference>
<evidence type="ECO:0000256" key="4">
    <source>
        <dbReference type="ARBA" id="ARBA00023054"/>
    </source>
</evidence>
<dbReference type="InterPro" id="IPR001609">
    <property type="entry name" value="Myosin_head_motor_dom-like"/>
</dbReference>
<keyword evidence="4" id="KW-0175">Coiled coil</keyword>
<evidence type="ECO:0000256" key="8">
    <source>
        <dbReference type="PROSITE-ProRule" id="PRU00782"/>
    </source>
</evidence>
<evidence type="ECO:0000256" key="1">
    <source>
        <dbReference type="ARBA" id="ARBA00008314"/>
    </source>
</evidence>
<name>A0A5B0LL60_PUCGR</name>
<accession>A0A5B0LL60</accession>
<evidence type="ECO:0000313" key="10">
    <source>
        <dbReference type="EMBL" id="KAA1065101.1"/>
    </source>
</evidence>
<evidence type="ECO:0000259" key="9">
    <source>
        <dbReference type="PROSITE" id="PS51456"/>
    </source>
</evidence>
<dbReference type="InterPro" id="IPR036961">
    <property type="entry name" value="Kinesin_motor_dom_sf"/>
</dbReference>
<dbReference type="AlphaFoldDB" id="A0A5B0LL60"/>
<dbReference type="PANTHER" id="PTHR13140">
    <property type="entry name" value="MYOSIN"/>
    <property type="match status" value="1"/>
</dbReference>
<dbReference type="GO" id="GO:0000146">
    <property type="term" value="F:microfilament motor activity"/>
    <property type="evidence" value="ECO:0007669"/>
    <property type="project" value="TreeGrafter"/>
</dbReference>
<keyword evidence="5 8" id="KW-0518">Myosin</keyword>
<dbReference type="InterPro" id="IPR027417">
    <property type="entry name" value="P-loop_NTPase"/>
</dbReference>
<dbReference type="PROSITE" id="PS51456">
    <property type="entry name" value="MYOSIN_MOTOR"/>
    <property type="match status" value="1"/>
</dbReference>
<dbReference type="SUPFAM" id="SSF52540">
    <property type="entry name" value="P-loop containing nucleoside triphosphate hydrolases"/>
    <property type="match status" value="1"/>
</dbReference>
<dbReference type="GO" id="GO:0016020">
    <property type="term" value="C:membrane"/>
    <property type="evidence" value="ECO:0007669"/>
    <property type="project" value="TreeGrafter"/>
</dbReference>
<keyword evidence="6" id="KW-0505">Motor protein</keyword>
<evidence type="ECO:0000256" key="6">
    <source>
        <dbReference type="ARBA" id="ARBA00023175"/>
    </source>
</evidence>
<dbReference type="OrthoDB" id="6108017at2759"/>